<dbReference type="Proteomes" id="UP000315496">
    <property type="component" value="Chromosome 1"/>
</dbReference>
<comment type="caution">
    <text evidence="13">The sequence shown here is derived from an EMBL/GenBank/DDBJ whole genome shotgun (WGS) entry which is preliminary data.</text>
</comment>
<name>A0A4Z1SWM8_GIAMU</name>
<dbReference type="GO" id="GO:0003677">
    <property type="term" value="F:DNA binding"/>
    <property type="evidence" value="ECO:0007669"/>
    <property type="project" value="UniProtKB-UniRule"/>
</dbReference>
<proteinExistence type="inferred from homology"/>
<dbReference type="EC" id="5.6.2.2" evidence="4"/>
<dbReference type="PANTHER" id="PTHR10848">
    <property type="entry name" value="MEIOTIC RECOMBINATION PROTEIN SPO11"/>
    <property type="match status" value="1"/>
</dbReference>
<evidence type="ECO:0000256" key="6">
    <source>
        <dbReference type="ARBA" id="ARBA00022842"/>
    </source>
</evidence>
<dbReference type="PROSITE" id="PS52041">
    <property type="entry name" value="TOPO_IIB"/>
    <property type="match status" value="1"/>
</dbReference>
<evidence type="ECO:0000256" key="9">
    <source>
        <dbReference type="ARBA" id="ARBA00023235"/>
    </source>
</evidence>
<evidence type="ECO:0000256" key="4">
    <source>
        <dbReference type="ARBA" id="ARBA00012895"/>
    </source>
</evidence>
<evidence type="ECO:0000256" key="5">
    <source>
        <dbReference type="ARBA" id="ARBA00022723"/>
    </source>
</evidence>
<dbReference type="Pfam" id="PF21180">
    <property type="entry name" value="TOP6A-Spo11_Toprim"/>
    <property type="match status" value="1"/>
</dbReference>
<evidence type="ECO:0000313" key="14">
    <source>
        <dbReference type="Proteomes" id="UP000315496"/>
    </source>
</evidence>
<evidence type="ECO:0000256" key="8">
    <source>
        <dbReference type="ARBA" id="ARBA00023125"/>
    </source>
</evidence>
<dbReference type="GO" id="GO:0007131">
    <property type="term" value="P:reciprocal meiotic recombination"/>
    <property type="evidence" value="ECO:0007669"/>
    <property type="project" value="TreeGrafter"/>
</dbReference>
<dbReference type="Pfam" id="PF04406">
    <property type="entry name" value="TP6A_N"/>
    <property type="match status" value="1"/>
</dbReference>
<evidence type="ECO:0000256" key="3">
    <source>
        <dbReference type="ARBA" id="ARBA00006559"/>
    </source>
</evidence>
<organism evidence="13 14">
    <name type="scientific">Giardia muris</name>
    <dbReference type="NCBI Taxonomy" id="5742"/>
    <lineage>
        <taxon>Eukaryota</taxon>
        <taxon>Metamonada</taxon>
        <taxon>Diplomonadida</taxon>
        <taxon>Hexamitidae</taxon>
        <taxon>Giardiinae</taxon>
        <taxon>Giardia</taxon>
    </lineage>
</organism>
<evidence type="ECO:0000256" key="10">
    <source>
        <dbReference type="PROSITE-ProRule" id="PRU01385"/>
    </source>
</evidence>
<accession>A0A4Z1SWM8</accession>
<keyword evidence="14" id="KW-1185">Reference proteome</keyword>
<dbReference type="CDD" id="cd00223">
    <property type="entry name" value="TOPRIM_TopoIIB_SPO"/>
    <property type="match status" value="1"/>
</dbReference>
<dbReference type="PRINTS" id="PR01550">
    <property type="entry name" value="TOP6AFAMILY"/>
</dbReference>
<dbReference type="InterPro" id="IPR034136">
    <property type="entry name" value="TOPRIM_Topo6A/Spo11"/>
</dbReference>
<keyword evidence="5" id="KW-0479">Metal-binding</keyword>
<dbReference type="AlphaFoldDB" id="A0A4Z1SWM8"/>
<reference evidence="13 14" key="1">
    <citation type="submission" date="2019-05" db="EMBL/GenBank/DDBJ databases">
        <title>The compact genome of Giardia muris reveals important steps in the evolution of intestinal protozoan parasites.</title>
        <authorList>
            <person name="Xu F."/>
            <person name="Jimenez-Gonzalez A."/>
            <person name="Einarsson E."/>
            <person name="Astvaldsson A."/>
            <person name="Peirasmaki D."/>
            <person name="Eckmann L."/>
            <person name="Andersson J.O."/>
            <person name="Svard S.G."/>
            <person name="Jerlstrom-Hultqvist J."/>
        </authorList>
    </citation>
    <scope>NUCLEOTIDE SEQUENCE [LARGE SCALE GENOMIC DNA]</scope>
    <source>
        <strain evidence="13 14">Roberts-Thomson</strain>
    </source>
</reference>
<evidence type="ECO:0000313" key="13">
    <source>
        <dbReference type="EMBL" id="TNJ30164.1"/>
    </source>
</evidence>
<feature type="domain" description="Topoisomerase 6 subunit A/Spo11 TOPRIM" evidence="12">
    <location>
        <begin position="164"/>
        <end position="325"/>
    </location>
</feature>
<dbReference type="InterPro" id="IPR002815">
    <property type="entry name" value="Spo11/TopoVI_A"/>
</dbReference>
<dbReference type="GO" id="GO:0003918">
    <property type="term" value="F:DNA topoisomerase type II (double strand cut, ATP-hydrolyzing) activity"/>
    <property type="evidence" value="ECO:0007669"/>
    <property type="project" value="UniProtKB-UniRule"/>
</dbReference>
<dbReference type="InterPro" id="IPR036388">
    <property type="entry name" value="WH-like_DNA-bd_sf"/>
</dbReference>
<evidence type="ECO:0000259" key="11">
    <source>
        <dbReference type="Pfam" id="PF04406"/>
    </source>
</evidence>
<dbReference type="InterPro" id="IPR036078">
    <property type="entry name" value="Spo11/TopoVI_A_sf"/>
</dbReference>
<dbReference type="Gene3D" id="1.10.10.10">
    <property type="entry name" value="Winged helix-like DNA-binding domain superfamily/Winged helix DNA-binding domain"/>
    <property type="match status" value="1"/>
</dbReference>
<evidence type="ECO:0000256" key="2">
    <source>
        <dbReference type="ARBA" id="ARBA00001946"/>
    </source>
</evidence>
<dbReference type="PANTHER" id="PTHR10848:SF0">
    <property type="entry name" value="MEIOTIC RECOMBINATION PROTEIN SPO11"/>
    <property type="match status" value="1"/>
</dbReference>
<dbReference type="GO" id="GO:0000228">
    <property type="term" value="C:nuclear chromosome"/>
    <property type="evidence" value="ECO:0007669"/>
    <property type="project" value="TreeGrafter"/>
</dbReference>
<dbReference type="OrthoDB" id="5377392at2759"/>
<dbReference type="Gene3D" id="3.40.1360.10">
    <property type="match status" value="1"/>
</dbReference>
<comment type="catalytic activity">
    <reaction evidence="1 10">
        <text>ATP-dependent breakage, passage and rejoining of double-stranded DNA.</text>
        <dbReference type="EC" id="5.6.2.2"/>
    </reaction>
</comment>
<keyword evidence="7 10" id="KW-0799">Topoisomerase</keyword>
<comment type="similarity">
    <text evidence="3 10">Belongs to the TOP6A family.</text>
</comment>
<keyword evidence="9 10" id="KW-0413">Isomerase</keyword>
<feature type="domain" description="Spo11/DNA topoisomerase VI subunit A N-terminal" evidence="11">
    <location>
        <begin position="57"/>
        <end position="116"/>
    </location>
</feature>
<dbReference type="InterPro" id="IPR013049">
    <property type="entry name" value="Spo11/TopoVI_A_N"/>
</dbReference>
<evidence type="ECO:0000256" key="1">
    <source>
        <dbReference type="ARBA" id="ARBA00000185"/>
    </source>
</evidence>
<dbReference type="VEuPathDB" id="GiardiaDB:GMRT_14295"/>
<gene>
    <name evidence="13" type="ORF">GMRT_14295</name>
</gene>
<dbReference type="GO" id="GO:0000706">
    <property type="term" value="P:meiotic DNA double-strand break processing"/>
    <property type="evidence" value="ECO:0007669"/>
    <property type="project" value="TreeGrafter"/>
</dbReference>
<sequence>MILTAPDLCPILNDEHTLQLYKSILLSFINSAKQGEPRLPISLKQLQTGRGITLGLKAARVLRILTESARAIKHTRFLTMRGIYYSSPNLFDSQTVSDRLIDELCRGLELTREDMHLRAAAKGLLFGPATICTALGEITANTVSETSVTVHFFYLQQIRTPARFALVVEKDTIFERIIDVFAELRTVLGQDFLLITGRGYPDLATRALMNFFHRVEFPILGLADGDAHGMAILYNYGYGGISAATIRRQGVQGGGLTAPSLIPIGLFTSQIRTSYHGLQVNAEDLKLYGRLITLLRERHREEWARQVEALASLGMKYELEELLANPEDVVRCLATIIRNELTYF</sequence>
<dbReference type="GO" id="GO:0042138">
    <property type="term" value="P:meiotic DNA double-strand break formation"/>
    <property type="evidence" value="ECO:0007669"/>
    <property type="project" value="TreeGrafter"/>
</dbReference>
<feature type="active site" description="O-(5'-phospho-DNA)-tyrosine intermediate" evidence="10">
    <location>
        <position position="85"/>
    </location>
</feature>
<evidence type="ECO:0000259" key="12">
    <source>
        <dbReference type="Pfam" id="PF21180"/>
    </source>
</evidence>
<dbReference type="SUPFAM" id="SSF56726">
    <property type="entry name" value="DNA topoisomerase IV, alpha subunit"/>
    <property type="match status" value="1"/>
</dbReference>
<protein>
    <recommendedName>
        <fullName evidence="4">DNA topoisomerase (ATP-hydrolyzing)</fullName>
        <ecNumber evidence="4">5.6.2.2</ecNumber>
    </recommendedName>
</protein>
<keyword evidence="8 10" id="KW-0238">DNA-binding</keyword>
<keyword evidence="6" id="KW-0460">Magnesium</keyword>
<dbReference type="GO" id="GO:0046872">
    <property type="term" value="F:metal ion binding"/>
    <property type="evidence" value="ECO:0007669"/>
    <property type="project" value="UniProtKB-KW"/>
</dbReference>
<evidence type="ECO:0000256" key="7">
    <source>
        <dbReference type="ARBA" id="ARBA00023029"/>
    </source>
</evidence>
<comment type="cofactor">
    <cofactor evidence="2">
        <name>Mg(2+)</name>
        <dbReference type="ChEBI" id="CHEBI:18420"/>
    </cofactor>
</comment>
<dbReference type="GO" id="GO:0005524">
    <property type="term" value="F:ATP binding"/>
    <property type="evidence" value="ECO:0007669"/>
    <property type="project" value="InterPro"/>
</dbReference>
<dbReference type="EMBL" id="VDLU01000001">
    <property type="protein sequence ID" value="TNJ30164.1"/>
    <property type="molecule type" value="Genomic_DNA"/>
</dbReference>